<organism evidence="1 2">
    <name type="scientific">Evansella alkalicola</name>
    <dbReference type="NCBI Taxonomy" id="745819"/>
    <lineage>
        <taxon>Bacteria</taxon>
        <taxon>Bacillati</taxon>
        <taxon>Bacillota</taxon>
        <taxon>Bacilli</taxon>
        <taxon>Bacillales</taxon>
        <taxon>Bacillaceae</taxon>
        <taxon>Evansella</taxon>
    </lineage>
</organism>
<comment type="caution">
    <text evidence="1">The sequence shown here is derived from an EMBL/GenBank/DDBJ whole genome shotgun (WGS) entry which is preliminary data.</text>
</comment>
<accession>A0ABS6JTS2</accession>
<name>A0ABS6JTS2_9BACI</name>
<proteinExistence type="predicted"/>
<evidence type="ECO:0000313" key="2">
    <source>
        <dbReference type="Proteomes" id="UP000790580"/>
    </source>
</evidence>
<dbReference type="Pfam" id="PF10764">
    <property type="entry name" value="Gin"/>
    <property type="match status" value="1"/>
</dbReference>
<dbReference type="RefSeq" id="WP_176371538.1">
    <property type="nucleotide sequence ID" value="NZ_JAHQCR010000046.1"/>
</dbReference>
<evidence type="ECO:0000313" key="1">
    <source>
        <dbReference type="EMBL" id="MBU9721970.1"/>
    </source>
</evidence>
<gene>
    <name evidence="1" type="ORF">KS407_11045</name>
</gene>
<protein>
    <submittedName>
        <fullName evidence="1">Sigma factor G inhibitor Gin</fullName>
    </submittedName>
</protein>
<keyword evidence="2" id="KW-1185">Reference proteome</keyword>
<dbReference type="InterPro" id="IPR019700">
    <property type="entry name" value="Sigma-G_inhibitor_Gin"/>
</dbReference>
<reference evidence="1 2" key="1">
    <citation type="submission" date="2021-06" db="EMBL/GenBank/DDBJ databases">
        <title>Bacillus sp. RD4P76, an endophyte from a halophyte.</title>
        <authorList>
            <person name="Sun J.-Q."/>
        </authorList>
    </citation>
    <scope>NUCLEOTIDE SEQUENCE [LARGE SCALE GENOMIC DNA]</scope>
    <source>
        <strain evidence="1 2">JCM 17098</strain>
    </source>
</reference>
<sequence length="75" mass="8604">MGSLISSKKQDSLQECLICEQERDNGIHLLNYFICKNCESDIVQSETKDQGYNLYVHRLRKVKNALMPTGQNKAN</sequence>
<dbReference type="Proteomes" id="UP000790580">
    <property type="component" value="Unassembled WGS sequence"/>
</dbReference>
<dbReference type="EMBL" id="JAHQCR010000046">
    <property type="protein sequence ID" value="MBU9721970.1"/>
    <property type="molecule type" value="Genomic_DNA"/>
</dbReference>